<comment type="caution">
    <text evidence="1">The sequence shown here is derived from an EMBL/GenBank/DDBJ whole genome shotgun (WGS) entry which is preliminary data.</text>
</comment>
<reference evidence="1 2" key="1">
    <citation type="journal article" date="2021" name="Elife">
        <title>Chloroplast acquisition without the gene transfer in kleptoplastic sea slugs, Plakobranchus ocellatus.</title>
        <authorList>
            <person name="Maeda T."/>
            <person name="Takahashi S."/>
            <person name="Yoshida T."/>
            <person name="Shimamura S."/>
            <person name="Takaki Y."/>
            <person name="Nagai Y."/>
            <person name="Toyoda A."/>
            <person name="Suzuki Y."/>
            <person name="Arimoto A."/>
            <person name="Ishii H."/>
            <person name="Satoh N."/>
            <person name="Nishiyama T."/>
            <person name="Hasebe M."/>
            <person name="Maruyama T."/>
            <person name="Minagawa J."/>
            <person name="Obokata J."/>
            <person name="Shigenobu S."/>
        </authorList>
    </citation>
    <scope>NUCLEOTIDE SEQUENCE [LARGE SCALE GENOMIC DNA]</scope>
</reference>
<protein>
    <submittedName>
        <fullName evidence="1">Uncharacterized protein</fullName>
    </submittedName>
</protein>
<keyword evidence="2" id="KW-1185">Reference proteome</keyword>
<evidence type="ECO:0000313" key="1">
    <source>
        <dbReference type="EMBL" id="GFO30103.1"/>
    </source>
</evidence>
<gene>
    <name evidence="1" type="ORF">PoB_005660800</name>
</gene>
<dbReference type="AlphaFoldDB" id="A0AAV4CGH1"/>
<evidence type="ECO:0000313" key="2">
    <source>
        <dbReference type="Proteomes" id="UP000735302"/>
    </source>
</evidence>
<accession>A0AAV4CGH1</accession>
<organism evidence="1 2">
    <name type="scientific">Plakobranchus ocellatus</name>
    <dbReference type="NCBI Taxonomy" id="259542"/>
    <lineage>
        <taxon>Eukaryota</taxon>
        <taxon>Metazoa</taxon>
        <taxon>Spiralia</taxon>
        <taxon>Lophotrochozoa</taxon>
        <taxon>Mollusca</taxon>
        <taxon>Gastropoda</taxon>
        <taxon>Heterobranchia</taxon>
        <taxon>Euthyneura</taxon>
        <taxon>Panpulmonata</taxon>
        <taxon>Sacoglossa</taxon>
        <taxon>Placobranchoidea</taxon>
        <taxon>Plakobranchidae</taxon>
        <taxon>Plakobranchus</taxon>
    </lineage>
</organism>
<dbReference type="EMBL" id="BLXT01006220">
    <property type="protein sequence ID" value="GFO30103.1"/>
    <property type="molecule type" value="Genomic_DNA"/>
</dbReference>
<name>A0AAV4CGH1_9GAST</name>
<sequence>MNQGFEGFKYMRIQLHKVKVSLSLLRCEVLGHILGKGSQRPELSEVKRMLKNYEESSQKFAWLVKDYTELSNKMHGRHQQYNAQGCTVQCAAQENTLGVHQVSHRYKSLGFGSKTVKENLIIL</sequence>
<proteinExistence type="predicted"/>
<dbReference type="Proteomes" id="UP000735302">
    <property type="component" value="Unassembled WGS sequence"/>
</dbReference>